<keyword evidence="3" id="KW-0255">Endonuclease</keyword>
<dbReference type="Gene3D" id="3.30.230.10">
    <property type="match status" value="1"/>
</dbReference>
<dbReference type="GO" id="GO:0004526">
    <property type="term" value="F:ribonuclease P activity"/>
    <property type="evidence" value="ECO:0007669"/>
    <property type="project" value="InterPro"/>
</dbReference>
<sequence length="70" mass="7866">MQRNRVRRCLREVVRQLLPRLAPGTDLVFVARPAAAQADLAALREAVTQLLSRARLLDRDVTTETRDGQA</sequence>
<dbReference type="InterPro" id="IPR014721">
    <property type="entry name" value="Ribsml_uS5_D2-typ_fold_subgr"/>
</dbReference>
<keyword evidence="1" id="KW-0819">tRNA processing</keyword>
<dbReference type="PANTHER" id="PTHR33992">
    <property type="entry name" value="RIBONUCLEASE P PROTEIN COMPONENT"/>
    <property type="match status" value="1"/>
</dbReference>
<organism evidence="6">
    <name type="scientific">uncultured Chloroflexota bacterium</name>
    <dbReference type="NCBI Taxonomy" id="166587"/>
    <lineage>
        <taxon>Bacteria</taxon>
        <taxon>Bacillati</taxon>
        <taxon>Chloroflexota</taxon>
        <taxon>environmental samples</taxon>
    </lineage>
</organism>
<dbReference type="GO" id="GO:0000049">
    <property type="term" value="F:tRNA binding"/>
    <property type="evidence" value="ECO:0007669"/>
    <property type="project" value="InterPro"/>
</dbReference>
<evidence type="ECO:0000256" key="1">
    <source>
        <dbReference type="ARBA" id="ARBA00022694"/>
    </source>
</evidence>
<keyword evidence="2" id="KW-0540">Nuclease</keyword>
<accession>A0A6J4JGH4</accession>
<dbReference type="PANTHER" id="PTHR33992:SF1">
    <property type="entry name" value="RIBONUCLEASE P PROTEIN COMPONENT"/>
    <property type="match status" value="1"/>
</dbReference>
<protein>
    <submittedName>
        <fullName evidence="6">Uncharacterized protein</fullName>
    </submittedName>
</protein>
<evidence type="ECO:0000313" key="6">
    <source>
        <dbReference type="EMBL" id="CAA9279438.1"/>
    </source>
</evidence>
<keyword evidence="5" id="KW-0694">RNA-binding</keyword>
<dbReference type="InterPro" id="IPR020568">
    <property type="entry name" value="Ribosomal_Su5_D2-typ_SF"/>
</dbReference>
<gene>
    <name evidence="6" type="ORF">AVDCRST_MAG77-4270</name>
</gene>
<dbReference type="GO" id="GO:0030677">
    <property type="term" value="C:ribonuclease P complex"/>
    <property type="evidence" value="ECO:0007669"/>
    <property type="project" value="TreeGrafter"/>
</dbReference>
<keyword evidence="4" id="KW-0378">Hydrolase</keyword>
<reference evidence="6" key="1">
    <citation type="submission" date="2020-02" db="EMBL/GenBank/DDBJ databases">
        <authorList>
            <person name="Meier V. D."/>
        </authorList>
    </citation>
    <scope>NUCLEOTIDE SEQUENCE</scope>
    <source>
        <strain evidence="6">AVDCRST_MAG77</strain>
    </source>
</reference>
<dbReference type="SUPFAM" id="SSF54211">
    <property type="entry name" value="Ribosomal protein S5 domain 2-like"/>
    <property type="match status" value="1"/>
</dbReference>
<dbReference type="EMBL" id="CADCTC010000204">
    <property type="protein sequence ID" value="CAA9279438.1"/>
    <property type="molecule type" value="Genomic_DNA"/>
</dbReference>
<dbReference type="InterPro" id="IPR000100">
    <property type="entry name" value="RNase_P"/>
</dbReference>
<evidence type="ECO:0000256" key="5">
    <source>
        <dbReference type="ARBA" id="ARBA00022884"/>
    </source>
</evidence>
<dbReference type="Pfam" id="PF00825">
    <property type="entry name" value="Ribonuclease_P"/>
    <property type="match status" value="1"/>
</dbReference>
<dbReference type="AlphaFoldDB" id="A0A6J4JGH4"/>
<evidence type="ECO:0000256" key="3">
    <source>
        <dbReference type="ARBA" id="ARBA00022759"/>
    </source>
</evidence>
<proteinExistence type="predicted"/>
<evidence type="ECO:0000256" key="2">
    <source>
        <dbReference type="ARBA" id="ARBA00022722"/>
    </source>
</evidence>
<dbReference type="GO" id="GO:0042781">
    <property type="term" value="F:3'-tRNA processing endoribonuclease activity"/>
    <property type="evidence" value="ECO:0007669"/>
    <property type="project" value="TreeGrafter"/>
</dbReference>
<evidence type="ECO:0000256" key="4">
    <source>
        <dbReference type="ARBA" id="ARBA00022801"/>
    </source>
</evidence>
<name>A0A6J4JGH4_9CHLR</name>